<gene>
    <name evidence="2" type="ORF">METZ01_LOCUS224495</name>
</gene>
<dbReference type="AlphaFoldDB" id="A0A382GBT6"/>
<dbReference type="InterPro" id="IPR007138">
    <property type="entry name" value="ABM_dom"/>
</dbReference>
<sequence>MTVKVLAEFNCADGKADKSIEICQNIFPVTREFDGCSHIDISAAQEDPNRLIMTENWVSKEHHLKYLEYRTNDGNLEKLVALLASPPEITYFDLSDA</sequence>
<dbReference type="SUPFAM" id="SSF54909">
    <property type="entry name" value="Dimeric alpha+beta barrel"/>
    <property type="match status" value="1"/>
</dbReference>
<protein>
    <recommendedName>
        <fullName evidence="1">ABM domain-containing protein</fullName>
    </recommendedName>
</protein>
<name>A0A382GBT6_9ZZZZ</name>
<organism evidence="2">
    <name type="scientific">marine metagenome</name>
    <dbReference type="NCBI Taxonomy" id="408172"/>
    <lineage>
        <taxon>unclassified sequences</taxon>
        <taxon>metagenomes</taxon>
        <taxon>ecological metagenomes</taxon>
    </lineage>
</organism>
<evidence type="ECO:0000313" key="2">
    <source>
        <dbReference type="EMBL" id="SVB71641.1"/>
    </source>
</evidence>
<feature type="domain" description="ABM" evidence="1">
    <location>
        <begin position="3"/>
        <end position="92"/>
    </location>
</feature>
<dbReference type="Pfam" id="PF03992">
    <property type="entry name" value="ABM"/>
    <property type="match status" value="1"/>
</dbReference>
<accession>A0A382GBT6</accession>
<evidence type="ECO:0000259" key="1">
    <source>
        <dbReference type="PROSITE" id="PS51725"/>
    </source>
</evidence>
<reference evidence="2" key="1">
    <citation type="submission" date="2018-05" db="EMBL/GenBank/DDBJ databases">
        <authorList>
            <person name="Lanie J.A."/>
            <person name="Ng W.-L."/>
            <person name="Kazmierczak K.M."/>
            <person name="Andrzejewski T.M."/>
            <person name="Davidsen T.M."/>
            <person name="Wayne K.J."/>
            <person name="Tettelin H."/>
            <person name="Glass J.I."/>
            <person name="Rusch D."/>
            <person name="Podicherti R."/>
            <person name="Tsui H.-C.T."/>
            <person name="Winkler M.E."/>
        </authorList>
    </citation>
    <scope>NUCLEOTIDE SEQUENCE</scope>
</reference>
<dbReference type="PROSITE" id="PS51725">
    <property type="entry name" value="ABM"/>
    <property type="match status" value="1"/>
</dbReference>
<dbReference type="EMBL" id="UINC01054212">
    <property type="protein sequence ID" value="SVB71641.1"/>
    <property type="molecule type" value="Genomic_DNA"/>
</dbReference>
<proteinExistence type="predicted"/>
<dbReference type="Gene3D" id="3.30.70.100">
    <property type="match status" value="1"/>
</dbReference>
<dbReference type="InterPro" id="IPR011008">
    <property type="entry name" value="Dimeric_a/b-barrel"/>
</dbReference>